<evidence type="ECO:0000313" key="1">
    <source>
        <dbReference type="EMBL" id="OPA86125.1"/>
    </source>
</evidence>
<gene>
    <name evidence="1" type="ORF">BFW87_25595</name>
</gene>
<proteinExistence type="predicted"/>
<dbReference type="EMBL" id="MSDF01000052">
    <property type="protein sequence ID" value="OPA86125.1"/>
    <property type="molecule type" value="Genomic_DNA"/>
</dbReference>
<reference evidence="1 2" key="1">
    <citation type="submission" date="2016-12" db="EMBL/GenBank/DDBJ databases">
        <title>Draft genome sequences of seven strains of Pseudomonas fluorescens that produce 4-formylaminooxyvinylglycine.</title>
        <authorList>
            <person name="Okrent R.A."/>
            <person name="Manning V.A."/>
            <person name="Trippe K.M."/>
        </authorList>
    </citation>
    <scope>NUCLEOTIDE SEQUENCE [LARGE SCALE GENOMIC DNA]</scope>
    <source>
        <strain evidence="1 2">P5A</strain>
    </source>
</reference>
<comment type="caution">
    <text evidence="1">The sequence shown here is derived from an EMBL/GenBank/DDBJ whole genome shotgun (WGS) entry which is preliminary data.</text>
</comment>
<evidence type="ECO:0000313" key="2">
    <source>
        <dbReference type="Proteomes" id="UP000190965"/>
    </source>
</evidence>
<dbReference type="AlphaFoldDB" id="A0A1T2Y265"/>
<accession>A0A1T2Y265</accession>
<sequence>MLHTVHMIVVKVGKNQQIDFLRQPACDVLIIDSFFYTMLTSSSAVISPTECGSSQLLIPNYPGEKRSVAYRMEMLTHVQVAIHKVPYLNPDPKIYIISED</sequence>
<organism evidence="1 2">
    <name type="scientific">Pseudomonas fluorescens</name>
    <dbReference type="NCBI Taxonomy" id="294"/>
    <lineage>
        <taxon>Bacteria</taxon>
        <taxon>Pseudomonadati</taxon>
        <taxon>Pseudomonadota</taxon>
        <taxon>Gammaproteobacteria</taxon>
        <taxon>Pseudomonadales</taxon>
        <taxon>Pseudomonadaceae</taxon>
        <taxon>Pseudomonas</taxon>
    </lineage>
</organism>
<name>A0A1T2Y265_PSEFL</name>
<protein>
    <submittedName>
        <fullName evidence="1">Uncharacterized protein</fullName>
    </submittedName>
</protein>
<dbReference type="Proteomes" id="UP000190965">
    <property type="component" value="Unassembled WGS sequence"/>
</dbReference>